<feature type="transmembrane region" description="Helical" evidence="7">
    <location>
        <begin position="2110"/>
        <end position="2133"/>
    </location>
</feature>
<feature type="repeat" description="WD" evidence="5">
    <location>
        <begin position="516"/>
        <end position="549"/>
    </location>
</feature>
<dbReference type="SUPFAM" id="SSF50978">
    <property type="entry name" value="WD40 repeat-like"/>
    <property type="match status" value="3"/>
</dbReference>
<dbReference type="PROSITE" id="PS50294">
    <property type="entry name" value="WD_REPEATS_REGION"/>
    <property type="match status" value="4"/>
</dbReference>
<feature type="region of interest" description="Disordered" evidence="6">
    <location>
        <begin position="2709"/>
        <end position="2793"/>
    </location>
</feature>
<feature type="repeat" description="WD" evidence="5">
    <location>
        <begin position="605"/>
        <end position="637"/>
    </location>
</feature>
<organism evidence="9 10">
    <name type="scientific">Astrephomene gubernaculifera</name>
    <dbReference type="NCBI Taxonomy" id="47775"/>
    <lineage>
        <taxon>Eukaryota</taxon>
        <taxon>Viridiplantae</taxon>
        <taxon>Chlorophyta</taxon>
        <taxon>core chlorophytes</taxon>
        <taxon>Chlorophyceae</taxon>
        <taxon>CS clade</taxon>
        <taxon>Chlamydomonadales</taxon>
        <taxon>Astrephomenaceae</taxon>
        <taxon>Astrephomene</taxon>
    </lineage>
</organism>
<keyword evidence="4 7" id="KW-0472">Membrane</keyword>
<dbReference type="PANTHER" id="PTHR45333">
    <property type="entry name" value="MEMBRANE PROTEIN-RELATED"/>
    <property type="match status" value="1"/>
</dbReference>
<dbReference type="CDD" id="cd00200">
    <property type="entry name" value="WD40"/>
    <property type="match status" value="2"/>
</dbReference>
<feature type="repeat" description="WD" evidence="5">
    <location>
        <begin position="432"/>
        <end position="473"/>
    </location>
</feature>
<feature type="region of interest" description="Disordered" evidence="6">
    <location>
        <begin position="1312"/>
        <end position="1378"/>
    </location>
</feature>
<feature type="repeat" description="WD" evidence="5">
    <location>
        <begin position="390"/>
        <end position="431"/>
    </location>
</feature>
<dbReference type="PANTHER" id="PTHR45333:SF1">
    <property type="entry name" value="CHROMOSOME UNDETERMINED SCAFFOLD_625, WHOLE GENOME SHOTGUN SEQUENCE"/>
    <property type="match status" value="1"/>
</dbReference>
<evidence type="ECO:0000256" key="6">
    <source>
        <dbReference type="SAM" id="MobiDB-lite"/>
    </source>
</evidence>
<dbReference type="Gene3D" id="2.130.10.10">
    <property type="entry name" value="YVTN repeat-like/Quinoprotein amine dehydrogenase"/>
    <property type="match status" value="6"/>
</dbReference>
<feature type="compositionally biased region" description="Low complexity" evidence="6">
    <location>
        <begin position="2464"/>
        <end position="2475"/>
    </location>
</feature>
<feature type="region of interest" description="Disordered" evidence="6">
    <location>
        <begin position="1"/>
        <end position="74"/>
    </location>
</feature>
<feature type="domain" description="Ion transport" evidence="8">
    <location>
        <begin position="1904"/>
        <end position="2144"/>
    </location>
</feature>
<dbReference type="PROSITE" id="PS50082">
    <property type="entry name" value="WD_REPEATS_2"/>
    <property type="match status" value="8"/>
</dbReference>
<feature type="region of interest" description="Disordered" evidence="6">
    <location>
        <begin position="1403"/>
        <end position="1562"/>
    </location>
</feature>
<evidence type="ECO:0000256" key="7">
    <source>
        <dbReference type="SAM" id="Phobius"/>
    </source>
</evidence>
<feature type="region of interest" description="Disordered" evidence="6">
    <location>
        <begin position="2457"/>
        <end position="2477"/>
    </location>
</feature>
<evidence type="ECO:0000256" key="2">
    <source>
        <dbReference type="ARBA" id="ARBA00022692"/>
    </source>
</evidence>
<dbReference type="InterPro" id="IPR001680">
    <property type="entry name" value="WD40_rpt"/>
</dbReference>
<feature type="transmembrane region" description="Helical" evidence="7">
    <location>
        <begin position="2001"/>
        <end position="2023"/>
    </location>
</feature>
<feature type="compositionally biased region" description="Low complexity" evidence="6">
    <location>
        <begin position="1479"/>
        <end position="1499"/>
    </location>
</feature>
<dbReference type="Proteomes" id="UP001054857">
    <property type="component" value="Unassembled WGS sequence"/>
</dbReference>
<feature type="compositionally biased region" description="Gly residues" evidence="6">
    <location>
        <begin position="2542"/>
        <end position="2560"/>
    </location>
</feature>
<reference evidence="9 10" key="1">
    <citation type="journal article" date="2021" name="Sci. Rep.">
        <title>Genome sequencing of the multicellular alga Astrephomene provides insights into convergent evolution of germ-soma differentiation.</title>
        <authorList>
            <person name="Yamashita S."/>
            <person name="Yamamoto K."/>
            <person name="Matsuzaki R."/>
            <person name="Suzuki S."/>
            <person name="Yamaguchi H."/>
            <person name="Hirooka S."/>
            <person name="Minakuchi Y."/>
            <person name="Miyagishima S."/>
            <person name="Kawachi M."/>
            <person name="Toyoda A."/>
            <person name="Nozaki H."/>
        </authorList>
    </citation>
    <scope>NUCLEOTIDE SEQUENCE [LARGE SCALE GENOMIC DNA]</scope>
    <source>
        <strain evidence="9 10">NIES-4017</strain>
    </source>
</reference>
<sequence length="2793" mass="287954">MADDDPGPRRPGPAQKYSWSTILRKGSNNQNDVGAGGNAAEAAETPKALGPINPQSGRPTSLGRGSFRGGVTRTSSNVGLGLAAAAGNPGNGLVSTVPHPPPSGPLAARSHSVVHAGLLAPGQGNGTTADVVTAVKDLQLRKRSIFFQQAASQAGPSLGARTGSLSTYFFAPNPTPGKGVCFSPDGTFVMRWGYGTDVKLLSADDGTLMQTMVTPTSGAVRYATFSNDGSKVAVATEDCKVYVWVLANRHLLCTLDVGAEPLAHVVFSHDSKHLLSCDDEGQLELWSIGQATGHMVRRYETGHISKRCGFSSDGESVLSCAGDDCGLMLLSTRTGIVQLTQQFEEISESRNRATYVISPDGTKVLLFILEQVYGINLVLYDTSTDTHIALQVCDGAVTHADFSNDSSFFITAGRDDLIHVWESDTGMLRTTLVGHASDVMFCKISEEGDVAVSGDSEGTVLVWSLSDGACVMRLQAHSSPIAYVDINADGTRAVTVDTEGHALLWFLDAARVFEVMRQHSDLVSCVVPTPDGNSLIVGYKDGALRSWNLCDGPGFAATVTWTHSKQACPVEQLAMRPDGAHVASAGRDGAVVITDVARGQVVSILCGHNDFVTGLLYSDRSDVLVTASRVGEVSVWSAKPYGTEPLKTMEVPERLEVASLAISPNQAFLAAATAGGSVHVWSLSTFVMQADLKVTDLPATRLTFNLDASVLAVGSADGSVTLVDPLTGTRAASYKGNASGITDVSFMMRPQEHILLSLCGRQAILWNCSQSSQAHTTDFIADSTRIFASESIGVLPNRTCVAHDAVVLYDPINHAAMYDMLPRPPEQHPGNSYLFRQGTTLTSLYRHGSSLSPIGSGGYPMVLFCAPDTTVHMLGDETSGTRCLDFSSDGRLLVSGTLRGELIVWDVVHQQQMHKWVAHKRYTITCVRFTHDATAVYSCGEDCKVIMWDWRRQAKLATLIGHQAPVAAVEMSVDGNQMASGDRDGFIFIWDTVTHTPKQVIPAHDGAVMCCSLSPCGTMVASTGADEHIVILDVQTGSQLATLDDAMDGKGMTIKFSFDGTRLLVGGEKGAVLIWDVARNCLLYDIPAHDGKVFDCGWSGDSRRLLSVGSDGKARLWDAAAGSELCQANFERVMGAVESGGFVHCDLSATGNRMAGCTAKGQLIDWDVGAELRCVPEGSMLYQRLSALSLGRSREVYARLLRQYPLLPNTQDSRGWTILMHAVANSNPEITKLIIGSVPAASAKLGLTASAVQNTILSSIRHVPRIHMMSSMSAPKGSGVWNEPGSKRVSMTAAEGAANANSVTKLNVNASATSVKKSPLGRPKDPAGDDDDGDDDDDDDSDEHDRVPRVVPASTAGSRAASAAASRAVTPASERQVTSPTGAGAFILGRVGTFLRNGAEMLAPGRDRRSSASGDGIGGAVLTSGPSAPKAPEAAAGGGDSGSQLRSPPRAAGSSGLLFSAFAGPGQITSGPAGPIAEATTAPTTGLGSTAGATASSPLIPSRFSPNSSPATRGSILKSGPNRTGGSITSSPSSSSATAAADSSGFAGSPRSAGGAAANGGGSAHGGVAYGGITVAGNKRSLLGSVLEAERDRDMSARSRRRSFMFGNVTHALVAANVSSSGPGGSGNISTSPLGRSIRHAVHMFARVGSRGNQPAASRDLEEGVTLDDGLERHVSDLSRNGQEEDHVDPGKGPHMATPGGPKDNGNLGSPSGAGSRGSGKVWPEPQTPDRAEPNAVKIALDAGAADCVQHVLDAVLAQKVTPGSYHAITAAIPAVAQQYPTMCQVFLSGLPLRPLGEMEVPSSVAARGMIVTSAPSYTSYKEMWMNELQLQGATKGPMALMEACMVRLPFAANSGKTSVLHTLVESSVPVQTFGSDTVKAIVDYKWRNFAQRRIYIKALVYLLYTILFTVFAVLFADHDSTAGIRQLYDTHRGVAIVIFSVVLFIYGIYFLVLECVQLAALGAAAYFDSFWNIVDIAAYVTTLIVCPCTVLRYGLGEGQFVAVMVAAEVIMLWIKVLFFGLAIDGVGTFIFMTAEIIKGLKYFIGLLATLYISFAVAFMVLFRNSPSTNDDGSTGMGGLYGSFGNALLNVYLIMFQIGDPHDSADSEYGHFAILLFCTYMFALLVVLLNMLITLMADIYQKVKGVQHFVFLKGRAELIIDVESTTGVGLTNAENHPYLHLLMPLRKDAAGSGDSDGDMTNGGSSESQRVTAGIPRLGAGAANGVNVSSPTGGAGGSVSRAVSLTGGLSPGRGGLADVNSGSASDDDDGRSVAGGRGGMLSRMASFKSMRSMGLGANTGGPMGGGTGMRRPTEAYNAFGGMTMMRRAGATATGAAGGGGGGGGGSGGIDADRLERLERVVNRLASNVDAIMAHMRVRRTSNSGGAALMAADVAAMGAPLGRRTGFGGVGGGGGGGGLRYTATGIGSVSMHVRAGAAGGGFGGVRGGSGEPAGFGMPAGMTSRGPSRPTSATVASAPPSPPTAVMLGIVAASGLPATAATSSSLTAHSSGSASHGHSHAHLHATFADDHKTTSVRQASCDFEGAGGQRGQANGGSAGGSSGSAGSSAGGAPSLVATVGVRACSPISPAMTSGGHTTSSSSDAENITIGGGTGIAAGHSPTGSGGGSGGGGGMISAAAIGMQRRGFGSDIVMTPTILEGDERTEVEPVAVTSVAAARTTSPASRSVDVPSLGSGGTSALLPRNLEVLGSSGAVRSRASNSGSVRHSAGGEPQSCRSFASAGSGVSTGGVAAAARLVLDPEEPPVWGGSGPGRPAGSSSGTEAPRIRTPGEVEPGN</sequence>
<evidence type="ECO:0000256" key="4">
    <source>
        <dbReference type="ARBA" id="ARBA00023136"/>
    </source>
</evidence>
<evidence type="ECO:0000259" key="8">
    <source>
        <dbReference type="Pfam" id="PF00520"/>
    </source>
</evidence>
<feature type="repeat" description="WD" evidence="5">
    <location>
        <begin position="874"/>
        <end position="915"/>
    </location>
</feature>
<dbReference type="Pfam" id="PF00400">
    <property type="entry name" value="WD40"/>
    <property type="match status" value="10"/>
</dbReference>
<feature type="compositionally biased region" description="Low complexity" evidence="6">
    <location>
        <begin position="2675"/>
        <end position="2684"/>
    </location>
</feature>
<dbReference type="EMBL" id="BMAR01000033">
    <property type="protein sequence ID" value="GFR49848.1"/>
    <property type="molecule type" value="Genomic_DNA"/>
</dbReference>
<feature type="compositionally biased region" description="Basic and acidic residues" evidence="6">
    <location>
        <begin position="1670"/>
        <end position="1692"/>
    </location>
</feature>
<comment type="caution">
    <text evidence="9">The sequence shown here is derived from an EMBL/GenBank/DDBJ whole genome shotgun (WGS) entry which is preliminary data.</text>
</comment>
<evidence type="ECO:0000256" key="1">
    <source>
        <dbReference type="ARBA" id="ARBA00004141"/>
    </source>
</evidence>
<feature type="compositionally biased region" description="Low complexity" evidence="6">
    <location>
        <begin position="1352"/>
        <end position="1373"/>
    </location>
</feature>
<evidence type="ECO:0000256" key="3">
    <source>
        <dbReference type="ARBA" id="ARBA00022989"/>
    </source>
</evidence>
<feature type="region of interest" description="Disordered" evidence="6">
    <location>
        <begin position="2675"/>
        <end position="2697"/>
    </location>
</feature>
<feature type="transmembrane region" description="Helical" evidence="7">
    <location>
        <begin position="1974"/>
        <end position="1994"/>
    </location>
</feature>
<evidence type="ECO:0000313" key="9">
    <source>
        <dbReference type="EMBL" id="GFR49848.1"/>
    </source>
</evidence>
<dbReference type="Gene3D" id="1.10.287.70">
    <property type="match status" value="1"/>
</dbReference>
<feature type="region of interest" description="Disordered" evidence="6">
    <location>
        <begin position="2189"/>
        <end position="2209"/>
    </location>
</feature>
<feature type="compositionally biased region" description="Low complexity" evidence="6">
    <location>
        <begin position="2734"/>
        <end position="2751"/>
    </location>
</feature>
<feature type="region of interest" description="Disordered" evidence="6">
    <location>
        <begin position="2586"/>
        <end position="2627"/>
    </location>
</feature>
<gene>
    <name evidence="9" type="ORF">Agub_g11948</name>
</gene>
<proteinExistence type="predicted"/>
<dbReference type="SUPFAM" id="SSF82171">
    <property type="entry name" value="DPP6 N-terminal domain-like"/>
    <property type="match status" value="1"/>
</dbReference>
<dbReference type="SMART" id="SM00320">
    <property type="entry name" value="WD40"/>
    <property type="match status" value="18"/>
</dbReference>
<comment type="subcellular location">
    <subcellularLocation>
        <location evidence="1">Membrane</location>
        <topology evidence="1">Multi-pass membrane protein</topology>
    </subcellularLocation>
</comment>
<dbReference type="InterPro" id="IPR005821">
    <property type="entry name" value="Ion_trans_dom"/>
</dbReference>
<dbReference type="InterPro" id="IPR036322">
    <property type="entry name" value="WD40_repeat_dom_sf"/>
</dbReference>
<dbReference type="Pfam" id="PF00520">
    <property type="entry name" value="Ion_trans"/>
    <property type="match status" value="1"/>
</dbReference>
<dbReference type="GO" id="GO:0016020">
    <property type="term" value="C:membrane"/>
    <property type="evidence" value="ECO:0007669"/>
    <property type="project" value="UniProtKB-SubCell"/>
</dbReference>
<accession>A0AAD3HQX4</accession>
<feature type="compositionally biased region" description="Acidic residues" evidence="6">
    <location>
        <begin position="1328"/>
        <end position="1342"/>
    </location>
</feature>
<feature type="region of interest" description="Disordered" evidence="6">
    <location>
        <begin position="2244"/>
        <end position="2278"/>
    </location>
</feature>
<evidence type="ECO:0000256" key="5">
    <source>
        <dbReference type="PROSITE-ProRule" id="PRU00221"/>
    </source>
</evidence>
<name>A0AAD3HQX4_9CHLO</name>
<feature type="compositionally biased region" description="Low complexity" evidence="6">
    <location>
        <begin position="1425"/>
        <end position="1435"/>
    </location>
</feature>
<evidence type="ECO:0000313" key="10">
    <source>
        <dbReference type="Proteomes" id="UP001054857"/>
    </source>
</evidence>
<feature type="compositionally biased region" description="Low complexity" evidence="6">
    <location>
        <begin position="2589"/>
        <end position="2599"/>
    </location>
</feature>
<feature type="region of interest" description="Disordered" evidence="6">
    <location>
        <begin position="1649"/>
        <end position="1731"/>
    </location>
</feature>
<dbReference type="InterPro" id="IPR015943">
    <property type="entry name" value="WD40/YVTN_repeat-like_dom_sf"/>
</dbReference>
<feature type="repeat" description="WD" evidence="5">
    <location>
        <begin position="1086"/>
        <end position="1127"/>
    </location>
</feature>
<protein>
    <recommendedName>
        <fullName evidence="8">Ion transport domain-containing protein</fullName>
    </recommendedName>
</protein>
<feature type="transmembrane region" description="Helical" evidence="7">
    <location>
        <begin position="1895"/>
        <end position="1916"/>
    </location>
</feature>
<keyword evidence="5" id="KW-0853">WD repeat</keyword>
<feature type="transmembrane region" description="Helical" evidence="7">
    <location>
        <begin position="1937"/>
        <end position="1968"/>
    </location>
</feature>
<feature type="transmembrane region" description="Helical" evidence="7">
    <location>
        <begin position="2043"/>
        <end position="2063"/>
    </location>
</feature>
<keyword evidence="2 7" id="KW-0812">Transmembrane</keyword>
<keyword evidence="10" id="KW-1185">Reference proteome</keyword>
<dbReference type="GO" id="GO:0005216">
    <property type="term" value="F:monoatomic ion channel activity"/>
    <property type="evidence" value="ECO:0007669"/>
    <property type="project" value="InterPro"/>
</dbReference>
<keyword evidence="3 7" id="KW-1133">Transmembrane helix</keyword>
<feature type="repeat" description="WD" evidence="5">
    <location>
        <begin position="1001"/>
        <end position="1042"/>
    </location>
</feature>
<feature type="transmembrane region" description="Helical" evidence="7">
    <location>
        <begin position="2075"/>
        <end position="2098"/>
    </location>
</feature>
<feature type="region of interest" description="Disordered" evidence="6">
    <location>
        <begin position="2539"/>
        <end position="2569"/>
    </location>
</feature>
<feature type="compositionally biased region" description="Low complexity" evidence="6">
    <location>
        <begin position="1524"/>
        <end position="1556"/>
    </location>
</feature>
<feature type="repeat" description="WD" evidence="5">
    <location>
        <begin position="959"/>
        <end position="991"/>
    </location>
</feature>
<feature type="compositionally biased region" description="Polar residues" evidence="6">
    <location>
        <begin position="17"/>
        <end position="32"/>
    </location>
</feature>